<comment type="caution">
    <text evidence="1">The sequence shown here is derived from an EMBL/GenBank/DDBJ whole genome shotgun (WGS) entry which is preliminary data.</text>
</comment>
<dbReference type="EMBL" id="SRLO01000182">
    <property type="protein sequence ID" value="TNN68963.1"/>
    <property type="molecule type" value="Genomic_DNA"/>
</dbReference>
<accession>A0A4Z2HVG9</accession>
<proteinExistence type="predicted"/>
<organism evidence="1 2">
    <name type="scientific">Liparis tanakae</name>
    <name type="common">Tanaka's snailfish</name>
    <dbReference type="NCBI Taxonomy" id="230148"/>
    <lineage>
        <taxon>Eukaryota</taxon>
        <taxon>Metazoa</taxon>
        <taxon>Chordata</taxon>
        <taxon>Craniata</taxon>
        <taxon>Vertebrata</taxon>
        <taxon>Euteleostomi</taxon>
        <taxon>Actinopterygii</taxon>
        <taxon>Neopterygii</taxon>
        <taxon>Teleostei</taxon>
        <taxon>Neoteleostei</taxon>
        <taxon>Acanthomorphata</taxon>
        <taxon>Eupercaria</taxon>
        <taxon>Perciformes</taxon>
        <taxon>Cottioidei</taxon>
        <taxon>Cottales</taxon>
        <taxon>Liparidae</taxon>
        <taxon>Liparis</taxon>
    </lineage>
</organism>
<evidence type="ECO:0000313" key="2">
    <source>
        <dbReference type="Proteomes" id="UP000314294"/>
    </source>
</evidence>
<evidence type="ECO:0000313" key="1">
    <source>
        <dbReference type="EMBL" id="TNN68963.1"/>
    </source>
</evidence>
<reference evidence="1 2" key="1">
    <citation type="submission" date="2019-03" db="EMBL/GenBank/DDBJ databases">
        <title>First draft genome of Liparis tanakae, snailfish: a comprehensive survey of snailfish specific genes.</title>
        <authorList>
            <person name="Kim W."/>
            <person name="Song I."/>
            <person name="Jeong J.-H."/>
            <person name="Kim D."/>
            <person name="Kim S."/>
            <person name="Ryu S."/>
            <person name="Song J.Y."/>
            <person name="Lee S.K."/>
        </authorList>
    </citation>
    <scope>NUCLEOTIDE SEQUENCE [LARGE SCALE GENOMIC DNA]</scope>
    <source>
        <tissue evidence="1">Muscle</tissue>
    </source>
</reference>
<gene>
    <name evidence="1" type="ORF">EYF80_020824</name>
</gene>
<sequence>MAAVHGTRLPVEEYYRKWVVYSSSRAHGEEEEEEEGGRREGDVRACVCVCARPRPRVLHGEGEELKAPSNT</sequence>
<dbReference type="AlphaFoldDB" id="A0A4Z2HVG9"/>
<protein>
    <submittedName>
        <fullName evidence="1">Uncharacterized protein</fullName>
    </submittedName>
</protein>
<dbReference type="Proteomes" id="UP000314294">
    <property type="component" value="Unassembled WGS sequence"/>
</dbReference>
<keyword evidence="2" id="KW-1185">Reference proteome</keyword>
<name>A0A4Z2HVG9_9TELE</name>